<dbReference type="InterPro" id="IPR013325">
    <property type="entry name" value="RNA_pol_sigma_r2"/>
</dbReference>
<evidence type="ECO:0000256" key="1">
    <source>
        <dbReference type="ARBA" id="ARBA00010641"/>
    </source>
</evidence>
<dbReference type="Pfam" id="PF04542">
    <property type="entry name" value="Sigma70_r2"/>
    <property type="match status" value="1"/>
</dbReference>
<proteinExistence type="inferred from homology"/>
<reference evidence="8 9" key="1">
    <citation type="submission" date="2019-08" db="EMBL/GenBank/DDBJ databases">
        <authorList>
            <person name="Lei W."/>
        </authorList>
    </citation>
    <scope>NUCLEOTIDE SEQUENCE [LARGE SCALE GENOMIC DNA]</scope>
    <source>
        <strain evidence="8 9">CCUG 58627</strain>
    </source>
</reference>
<dbReference type="InterPro" id="IPR007627">
    <property type="entry name" value="RNA_pol_sigma70_r2"/>
</dbReference>
<sequence>MNAEEAALIRHYLAGDQRAFQKLIAGHTDKLLCVARRYAPQQVDPQDIMQVALWKAAQGLDSFRQESSLSTWLYRLVVNTAHDFARRQPQTTCICLDNMEDQAVEHDIELGIELSLALSSLPNEQREALILVDLAGTTIEHVAQYQGVRPGTVKSRRARARKALRQKLEGEYQSLLQR</sequence>
<dbReference type="SUPFAM" id="SSF88946">
    <property type="entry name" value="Sigma2 domain of RNA polymerase sigma factors"/>
    <property type="match status" value="1"/>
</dbReference>
<evidence type="ECO:0000313" key="8">
    <source>
        <dbReference type="EMBL" id="TWT23929.1"/>
    </source>
</evidence>
<comment type="similarity">
    <text evidence="1">Belongs to the sigma-70 factor family. ECF subfamily.</text>
</comment>
<dbReference type="InterPro" id="IPR013324">
    <property type="entry name" value="RNA_pol_sigma_r3/r4-like"/>
</dbReference>
<name>A0A5C5UDE1_9CORY</name>
<evidence type="ECO:0000259" key="6">
    <source>
        <dbReference type="Pfam" id="PF04542"/>
    </source>
</evidence>
<keyword evidence="2" id="KW-0805">Transcription regulation</keyword>
<dbReference type="GO" id="GO:0016987">
    <property type="term" value="F:sigma factor activity"/>
    <property type="evidence" value="ECO:0007669"/>
    <property type="project" value="UniProtKB-KW"/>
</dbReference>
<dbReference type="NCBIfam" id="TIGR02937">
    <property type="entry name" value="sigma70-ECF"/>
    <property type="match status" value="1"/>
</dbReference>
<dbReference type="Gene3D" id="1.10.10.10">
    <property type="entry name" value="Winged helix-like DNA-binding domain superfamily/Winged helix DNA-binding domain"/>
    <property type="match status" value="1"/>
</dbReference>
<dbReference type="GO" id="GO:0006352">
    <property type="term" value="P:DNA-templated transcription initiation"/>
    <property type="evidence" value="ECO:0007669"/>
    <property type="project" value="InterPro"/>
</dbReference>
<dbReference type="Proteomes" id="UP000320791">
    <property type="component" value="Unassembled WGS sequence"/>
</dbReference>
<evidence type="ECO:0000256" key="4">
    <source>
        <dbReference type="ARBA" id="ARBA00023125"/>
    </source>
</evidence>
<comment type="caution">
    <text evidence="8">The sequence shown here is derived from an EMBL/GenBank/DDBJ whole genome shotgun (WGS) entry which is preliminary data.</text>
</comment>
<dbReference type="GO" id="GO:0003677">
    <property type="term" value="F:DNA binding"/>
    <property type="evidence" value="ECO:0007669"/>
    <property type="project" value="UniProtKB-KW"/>
</dbReference>
<evidence type="ECO:0000256" key="2">
    <source>
        <dbReference type="ARBA" id="ARBA00023015"/>
    </source>
</evidence>
<keyword evidence="4" id="KW-0238">DNA-binding</keyword>
<keyword evidence="9" id="KW-1185">Reference proteome</keyword>
<dbReference type="InterPro" id="IPR013249">
    <property type="entry name" value="RNA_pol_sigma70_r4_t2"/>
</dbReference>
<dbReference type="AlphaFoldDB" id="A0A5C5UDE1"/>
<feature type="domain" description="RNA polymerase sigma-70 region 2" evidence="6">
    <location>
        <begin position="24"/>
        <end position="88"/>
    </location>
</feature>
<dbReference type="PANTHER" id="PTHR43133">
    <property type="entry name" value="RNA POLYMERASE ECF-TYPE SIGMA FACTO"/>
    <property type="match status" value="1"/>
</dbReference>
<evidence type="ECO:0000313" key="9">
    <source>
        <dbReference type="Proteomes" id="UP000320791"/>
    </source>
</evidence>
<organism evidence="8 9">
    <name type="scientific">Corynebacterium canis</name>
    <dbReference type="NCBI Taxonomy" id="679663"/>
    <lineage>
        <taxon>Bacteria</taxon>
        <taxon>Bacillati</taxon>
        <taxon>Actinomycetota</taxon>
        <taxon>Actinomycetes</taxon>
        <taxon>Mycobacteriales</taxon>
        <taxon>Corynebacteriaceae</taxon>
        <taxon>Corynebacterium</taxon>
    </lineage>
</organism>
<dbReference type="InterPro" id="IPR014284">
    <property type="entry name" value="RNA_pol_sigma-70_dom"/>
</dbReference>
<dbReference type="EMBL" id="VOHM01000022">
    <property type="protein sequence ID" value="TWT23929.1"/>
    <property type="molecule type" value="Genomic_DNA"/>
</dbReference>
<dbReference type="InterPro" id="IPR036388">
    <property type="entry name" value="WH-like_DNA-bd_sf"/>
</dbReference>
<evidence type="ECO:0000259" key="7">
    <source>
        <dbReference type="Pfam" id="PF08281"/>
    </source>
</evidence>
<gene>
    <name evidence="8" type="ORF">FRX94_09685</name>
</gene>
<dbReference type="SUPFAM" id="SSF88659">
    <property type="entry name" value="Sigma3 and sigma4 domains of RNA polymerase sigma factors"/>
    <property type="match status" value="1"/>
</dbReference>
<keyword evidence="3" id="KW-0731">Sigma factor</keyword>
<accession>A0A5C5UDE1</accession>
<feature type="domain" description="RNA polymerase sigma factor 70 region 4 type 2" evidence="7">
    <location>
        <begin position="113"/>
        <end position="164"/>
    </location>
</feature>
<keyword evidence="5" id="KW-0804">Transcription</keyword>
<evidence type="ECO:0000256" key="5">
    <source>
        <dbReference type="ARBA" id="ARBA00023163"/>
    </source>
</evidence>
<dbReference type="OrthoDB" id="9780326at2"/>
<dbReference type="Pfam" id="PF08281">
    <property type="entry name" value="Sigma70_r4_2"/>
    <property type="match status" value="1"/>
</dbReference>
<dbReference type="RefSeq" id="WP_146325024.1">
    <property type="nucleotide sequence ID" value="NZ_BAABLR010000069.1"/>
</dbReference>
<protein>
    <submittedName>
        <fullName evidence="8">Sigma-70 family RNA polymerase sigma factor</fullName>
    </submittedName>
</protein>
<dbReference type="InterPro" id="IPR039425">
    <property type="entry name" value="RNA_pol_sigma-70-like"/>
</dbReference>
<dbReference type="PANTHER" id="PTHR43133:SF8">
    <property type="entry name" value="RNA POLYMERASE SIGMA FACTOR HI_1459-RELATED"/>
    <property type="match status" value="1"/>
</dbReference>
<dbReference type="Gene3D" id="1.10.1740.10">
    <property type="match status" value="1"/>
</dbReference>
<evidence type="ECO:0000256" key="3">
    <source>
        <dbReference type="ARBA" id="ARBA00023082"/>
    </source>
</evidence>